<reference evidence="2" key="1">
    <citation type="journal article" date="2021" name="PeerJ">
        <title>Extensive microbial diversity within the chicken gut microbiome revealed by metagenomics and culture.</title>
        <authorList>
            <person name="Gilroy R."/>
            <person name="Ravi A."/>
            <person name="Getino M."/>
            <person name="Pursley I."/>
            <person name="Horton D.L."/>
            <person name="Alikhan N.F."/>
            <person name="Baker D."/>
            <person name="Gharbi K."/>
            <person name="Hall N."/>
            <person name="Watson M."/>
            <person name="Adriaenssens E.M."/>
            <person name="Foster-Nyarko E."/>
            <person name="Jarju S."/>
            <person name="Secka A."/>
            <person name="Antonio M."/>
            <person name="Oren A."/>
            <person name="Chaudhuri R.R."/>
            <person name="La Ragione R."/>
            <person name="Hildebrand F."/>
            <person name="Pallen M.J."/>
        </authorList>
    </citation>
    <scope>NUCLEOTIDE SEQUENCE</scope>
    <source>
        <strain evidence="2">CHK33-7979</strain>
    </source>
</reference>
<dbReference type="EMBL" id="DXCX01000062">
    <property type="protein sequence ID" value="HIY73530.1"/>
    <property type="molecule type" value="Genomic_DNA"/>
</dbReference>
<comment type="caution">
    <text evidence="2">The sequence shown here is derived from an EMBL/GenBank/DDBJ whole genome shotgun (WGS) entry which is preliminary data.</text>
</comment>
<gene>
    <name evidence="2" type="ORF">H9826_06100</name>
</gene>
<accession>A0A9D2CEU0</accession>
<evidence type="ECO:0000256" key="1">
    <source>
        <dbReference type="SAM" id="MobiDB-lite"/>
    </source>
</evidence>
<organism evidence="2 3">
    <name type="scientific">Candidatus Intestinimonas merdavium</name>
    <dbReference type="NCBI Taxonomy" id="2838622"/>
    <lineage>
        <taxon>Bacteria</taxon>
        <taxon>Bacillati</taxon>
        <taxon>Bacillota</taxon>
        <taxon>Clostridia</taxon>
        <taxon>Eubacteriales</taxon>
        <taxon>Intestinimonas</taxon>
    </lineage>
</organism>
<proteinExistence type="predicted"/>
<protein>
    <submittedName>
        <fullName evidence="2">Uncharacterized protein</fullName>
    </submittedName>
</protein>
<evidence type="ECO:0000313" key="2">
    <source>
        <dbReference type="EMBL" id="HIY73530.1"/>
    </source>
</evidence>
<feature type="compositionally biased region" description="Acidic residues" evidence="1">
    <location>
        <begin position="33"/>
        <end position="42"/>
    </location>
</feature>
<sequence length="146" mass="15524">MSDGFSEKLNAILADPDAMGKILSLAQSLEGESPSDEQETTDQGEKAPPPPGDQAHPAPDLSGLLSTLTGGTGDGLDPRLLSLAGRLLSEWNRPDDHKTALLAALRPYVKPERYAKVDRAIQIAKFSRLIRVALAALREGGGQEDV</sequence>
<dbReference type="Proteomes" id="UP000886824">
    <property type="component" value="Unassembled WGS sequence"/>
</dbReference>
<dbReference type="AlphaFoldDB" id="A0A9D2CEU0"/>
<feature type="region of interest" description="Disordered" evidence="1">
    <location>
        <begin position="23"/>
        <end position="71"/>
    </location>
</feature>
<feature type="compositionally biased region" description="Low complexity" evidence="1">
    <location>
        <begin position="53"/>
        <end position="69"/>
    </location>
</feature>
<name>A0A9D2CEU0_9FIRM</name>
<reference evidence="2" key="2">
    <citation type="submission" date="2021-04" db="EMBL/GenBank/DDBJ databases">
        <authorList>
            <person name="Gilroy R."/>
        </authorList>
    </citation>
    <scope>NUCLEOTIDE SEQUENCE</scope>
    <source>
        <strain evidence="2">CHK33-7979</strain>
    </source>
</reference>
<evidence type="ECO:0000313" key="3">
    <source>
        <dbReference type="Proteomes" id="UP000886824"/>
    </source>
</evidence>